<feature type="compositionally biased region" description="Basic and acidic residues" evidence="1">
    <location>
        <begin position="3142"/>
        <end position="3177"/>
    </location>
</feature>
<feature type="compositionally biased region" description="Polar residues" evidence="1">
    <location>
        <begin position="786"/>
        <end position="798"/>
    </location>
</feature>
<feature type="compositionally biased region" description="Basic and acidic residues" evidence="1">
    <location>
        <begin position="2223"/>
        <end position="2239"/>
    </location>
</feature>
<feature type="compositionally biased region" description="Low complexity" evidence="1">
    <location>
        <begin position="407"/>
        <end position="417"/>
    </location>
</feature>
<feature type="compositionally biased region" description="Basic and acidic residues" evidence="1">
    <location>
        <begin position="1824"/>
        <end position="1842"/>
    </location>
</feature>
<feature type="compositionally biased region" description="Basic and acidic residues" evidence="1">
    <location>
        <begin position="469"/>
        <end position="481"/>
    </location>
</feature>
<feature type="compositionally biased region" description="Basic and acidic residues" evidence="1">
    <location>
        <begin position="606"/>
        <end position="673"/>
    </location>
</feature>
<feature type="region of interest" description="Disordered" evidence="1">
    <location>
        <begin position="3058"/>
        <end position="3183"/>
    </location>
</feature>
<feature type="region of interest" description="Disordered" evidence="1">
    <location>
        <begin position="73"/>
        <end position="105"/>
    </location>
</feature>
<feature type="compositionally biased region" description="Polar residues" evidence="1">
    <location>
        <begin position="2568"/>
        <end position="2589"/>
    </location>
</feature>
<feature type="compositionally biased region" description="Basic and acidic residues" evidence="1">
    <location>
        <begin position="974"/>
        <end position="1009"/>
    </location>
</feature>
<feature type="compositionally biased region" description="Basic and acidic residues" evidence="1">
    <location>
        <begin position="272"/>
        <end position="289"/>
    </location>
</feature>
<feature type="compositionally biased region" description="Low complexity" evidence="1">
    <location>
        <begin position="1670"/>
        <end position="1680"/>
    </location>
</feature>
<feature type="compositionally biased region" description="Polar residues" evidence="1">
    <location>
        <begin position="700"/>
        <end position="719"/>
    </location>
</feature>
<feature type="compositionally biased region" description="Basic and acidic residues" evidence="1">
    <location>
        <begin position="225"/>
        <end position="255"/>
    </location>
</feature>
<feature type="compositionally biased region" description="Basic and acidic residues" evidence="1">
    <location>
        <begin position="1548"/>
        <end position="1575"/>
    </location>
</feature>
<dbReference type="OrthoDB" id="914061at2759"/>
<feature type="compositionally biased region" description="Polar residues" evidence="1">
    <location>
        <begin position="2351"/>
        <end position="2385"/>
    </location>
</feature>
<feature type="compositionally biased region" description="Basic and acidic residues" evidence="1">
    <location>
        <begin position="319"/>
        <end position="330"/>
    </location>
</feature>
<feature type="compositionally biased region" description="Basic and acidic residues" evidence="1">
    <location>
        <begin position="1072"/>
        <end position="1086"/>
    </location>
</feature>
<feature type="compositionally biased region" description="Basic and acidic residues" evidence="1">
    <location>
        <begin position="2386"/>
        <end position="2409"/>
    </location>
</feature>
<feature type="compositionally biased region" description="Basic and acidic residues" evidence="1">
    <location>
        <begin position="339"/>
        <end position="350"/>
    </location>
</feature>
<feature type="region of interest" description="Disordered" evidence="1">
    <location>
        <begin position="1911"/>
        <end position="1973"/>
    </location>
</feature>
<feature type="compositionally biased region" description="Basic and acidic residues" evidence="1">
    <location>
        <begin position="2967"/>
        <end position="2980"/>
    </location>
</feature>
<feature type="compositionally biased region" description="Acidic residues" evidence="1">
    <location>
        <begin position="3272"/>
        <end position="3287"/>
    </location>
</feature>
<feature type="region of interest" description="Disordered" evidence="1">
    <location>
        <begin position="2892"/>
        <end position="2984"/>
    </location>
</feature>
<feature type="compositionally biased region" description="Polar residues" evidence="1">
    <location>
        <begin position="882"/>
        <end position="893"/>
    </location>
</feature>
<feature type="region of interest" description="Disordered" evidence="1">
    <location>
        <begin position="834"/>
        <end position="1251"/>
    </location>
</feature>
<feature type="region of interest" description="Disordered" evidence="1">
    <location>
        <begin position="220"/>
        <end position="350"/>
    </location>
</feature>
<feature type="compositionally biased region" description="Basic and acidic residues" evidence="1">
    <location>
        <begin position="762"/>
        <end position="778"/>
    </location>
</feature>
<feature type="region of interest" description="Disordered" evidence="1">
    <location>
        <begin position="1824"/>
        <end position="1853"/>
    </location>
</feature>
<feature type="compositionally biased region" description="Basic and acidic residues" evidence="1">
    <location>
        <begin position="2313"/>
        <end position="2350"/>
    </location>
</feature>
<feature type="compositionally biased region" description="Basic and acidic residues" evidence="1">
    <location>
        <begin position="3086"/>
        <end position="3097"/>
    </location>
</feature>
<feature type="compositionally biased region" description="Basic and acidic residues" evidence="1">
    <location>
        <begin position="1138"/>
        <end position="1162"/>
    </location>
</feature>
<feature type="region of interest" description="Disordered" evidence="1">
    <location>
        <begin position="2568"/>
        <end position="2627"/>
    </location>
</feature>
<organism evidence="2 3">
    <name type="scientific">Phtheirospermum japonicum</name>
    <dbReference type="NCBI Taxonomy" id="374723"/>
    <lineage>
        <taxon>Eukaryota</taxon>
        <taxon>Viridiplantae</taxon>
        <taxon>Streptophyta</taxon>
        <taxon>Embryophyta</taxon>
        <taxon>Tracheophyta</taxon>
        <taxon>Spermatophyta</taxon>
        <taxon>Magnoliopsida</taxon>
        <taxon>eudicotyledons</taxon>
        <taxon>Gunneridae</taxon>
        <taxon>Pentapetalae</taxon>
        <taxon>asterids</taxon>
        <taxon>lamiids</taxon>
        <taxon>Lamiales</taxon>
        <taxon>Orobanchaceae</taxon>
        <taxon>Orobanchaceae incertae sedis</taxon>
        <taxon>Phtheirospermum</taxon>
    </lineage>
</organism>
<feature type="compositionally biased region" description="Acidic residues" evidence="1">
    <location>
        <begin position="2955"/>
        <end position="2966"/>
    </location>
</feature>
<proteinExistence type="predicted"/>
<feature type="compositionally biased region" description="Basic and acidic residues" evidence="1">
    <location>
        <begin position="1110"/>
        <end position="1123"/>
    </location>
</feature>
<feature type="compositionally biased region" description="Polar residues" evidence="1">
    <location>
        <begin position="418"/>
        <end position="427"/>
    </location>
</feature>
<dbReference type="Proteomes" id="UP000653305">
    <property type="component" value="Unassembled WGS sequence"/>
</dbReference>
<feature type="region of interest" description="Disordered" evidence="1">
    <location>
        <begin position="1548"/>
        <end position="1807"/>
    </location>
</feature>
<feature type="compositionally biased region" description="Basic and acidic residues" evidence="1">
    <location>
        <begin position="1654"/>
        <end position="1668"/>
    </location>
</feature>
<feature type="region of interest" description="Disordered" evidence="1">
    <location>
        <begin position="2643"/>
        <end position="2663"/>
    </location>
</feature>
<dbReference type="EMBL" id="BMAC01000315">
    <property type="protein sequence ID" value="GFP93451.1"/>
    <property type="molecule type" value="Genomic_DNA"/>
</dbReference>
<feature type="compositionally biased region" description="Basic and acidic residues" evidence="1">
    <location>
        <begin position="2418"/>
        <end position="2442"/>
    </location>
</feature>
<feature type="compositionally biased region" description="Basic and acidic residues" evidence="1">
    <location>
        <begin position="834"/>
        <end position="858"/>
    </location>
</feature>
<feature type="compositionally biased region" description="Basic and acidic residues" evidence="1">
    <location>
        <begin position="1686"/>
        <end position="1700"/>
    </location>
</feature>
<sequence length="3346" mass="371040">MLYFYASSYLNSRIKNLPQRKELGESINISINTLPQEEKTQQADTTNEPCTVESENFLKTPSISKVHSEVNYTSSDANTEKPESSLIDADSSCMEHDEGSEKESEKMLVKEISTGKTNGNESAVDDKVKEDLCRAELLESTLPNKDLHVIPENRNETRSCSEEQSTNVNLHGVTSDVAEDKKIDIVDTQKEVLESEGSTNAVIQGVASEKTIDEVDILESSLKIGSHEKTKEKSTIDVDGSERKFEELPEKESEKTSSPQPLAREDSENESTEMHEARIEDVEPRKAELCETETSTKSMLQEIESTIEKPEDSLNAAFEDIKTSDSRSSFEESATAHPQDGKTDDKAVDADEIKEEIYEVQNVQTFVSTEKAEVNSLIQVDGPREKDKENSEKDSEKPSLLEDLGQEIESSSFEEQSATSHSQTILDQKTEKKALDAAETEDSLENVATIDSHEMTEENSSIQVGGPQKRNEEHLEKDIEKPSLGNKNLLECEKKPTTLLNEDLHVAPENSKSCNLGRDDETTSSLEEQSTEVNLHGITSDVTDVKITDAVNSQNEVPESCSIVSSNPEEGSTNVVLQGITNEKTIDEVDIQKQVLENSCSNVKTLEEKSTTEADHSETKNEELPEKESEKPSLPEPLERKASNNDEFIVMHEARIEDGEPRKAELGEIETSKRSMLPEIESKIEKPEDSLNVACEDIKTSNSKYEIETSSIEEQSATAHPQEGKTDDKELDEDEIKEEIHENVQPIVPNEKMEENSLIGSQKKDEENLEKDGEKPSLIKDCGQEIETSSFEEQSAHSQIILDQKTEDQALDAAETKEETLEVQNVLTCVSNEKTEENSLIQKENEEHLEKDIEKPSLIKDFTGNANADELTVTGEVKPEGVNSTELLENNKASDLGQHTEPTFFREDQSLTENPQGDQSLTANPQGAPSEKTEDETADAVDTNEKTKEQQNVVIEASNEDDDKNSIIQLDAPQTKHDTYLEKEIEKSSLMEASTKDINDESTVMHEAEISNEPIRKVGSFESGENKDSALLKKENLHEASEDHKPSVSHGDIVTTCSIDEQSLTENPQSIRSDKTSDVTETKEINLENVASEIPHEHTEENLVGQVDCSHTENEEHLGKESENLPLTETSVGETNDNESRLHEPKDRDENLIKAELLENERNTASSSVKEEAQVEKKHTDSSQAAPDDIKAPESTHDTDMSSTEEKILTAELQEISNDKKEETTDENNSLVEEDDGSDEHSSKEVSLEDNVSAVTHEATFVEEHLIKADLLEKEKREGTLVEEQVPIESPQVADEDIKASASCQDTVTSSIKEKISIADPQEISSEKIIDAAYTKEKALENVVIEVSNEDDKRKSSIQLDAPQTKQDTYLEKEIEKSPLMEASNEDINDESTIMHDAKIGNEPSASSENIETPCSIDEQSLTANPQSIMSNKTSDVTNTREINLEQVATKIPHEHIEENLAGYSQTENEKHLEKESENVFLTEASLEDTNVGTSKLHEPKDMDEDLIKAELLENERNTVSTLVKEEAQEEKHTDYLQAVPHMTEEKILSADPREISNANKEETSDDAADMKTQDIETNILDGDNENNSLIEEDGSDKHSSKVDKADDNVSAATYETTSIEEHSTKADLLEEEKHEGISVKEEAPIGSVQVSNEDIKASDLVQDREISSLEEQSLTTESQGIMGDNEDKTNDATIIEKESQNAATTTSYEDSEENSQTQVDVSQLEQSEHLKKESENTPPLTEASDRDTAENALAKEETEMEKPTDYVQVATEDIKASASCQDIETSSIKEQIPIADPQEIPSDKIEEKTIDAAYTKEKTLEDVMTKVSNRDTEDNLPKEASEGNANDNESITVHEVESVDENVTKANLFVNEKNIEYTSVEKEVVTESLQEADEDIKAFAQDRETISLVEQDQIMGDKEDKITEATKLKEQTPEEKNVATIPDKDSEENSLSQVDSSETEQKEHVKRESENAPLNASIEYFQIVTGDITASASGQDTEISSKEEQIPSADIQEISCDVAEEKTNDASYTREALIEDIVESRNMHEAKFEDENLIKAKLIESEKCTEGDLVTEKVPIDSLLIGADEIKASASSQERETSSLEVQSLTTNSQEITRNHNEQTIDATELKEETSQDKNTTIPIPSEDAEKSSVIQADCSQIERNKHLDEEIENPSLKEAQTRDTTASALLEEEPDIKASTSSRDTETCFIEEKIPTVDPQEITSDEIKERKVDVTDKEKETLGFQDIAKKIPSGQDEDNSPTEVDHSQKPPLTEASTGNATEEIEINIPSGDNEDNSATKVDGLHEPSLTEVSDYESKIMHEPRLEDESFQKADLVENEKNIDGALIKEGKSIESSQITTEASASGQDGETSSQEEQSLIANPQENVDNNREGETIDATDLKKETSKEKASESVAVEISSTKDSDVNRDTEVDIAEDHDCKQEESSITTASEEHMTVSNEHFANVTSSASEPSEQQQDIDKTDTEKTTVLDNGSTKIPTIENIVETDQQDSLKADAQVPDEENKAELKQQDNVAGLSEDVSESNKLNCEEEGINSKNLVDVSDSFNSVALEEVSSSNVASETDSTPNPSQESRTETRLEAENEEAQKQDEDDLHVSAPVQDSSIEKIEKDAELCPEITREMQKLEEAPLPDPYENTIRNRDCKESEVVEDAAGSFLNDKKFTEREHEETKCKQDNVILDETFEEIKEPASVVTVADDVVPKSFIETSEKDHSTANRQTGETRTGEDEETKLDKDKEAEACEPKITDFSSPAPDITEASDKDGANKSIAGVESIIDDEAPKIIHTAPSATESREVENISVGETSASISECERDGTEEKPDSNEFRFAPEESKIGYEAQHQVLESVDKVQCFKAEENLEAAAADIKSETIMVEDVIEPKEIKEEDEDVKNDHLGSCTEEPTTKSHPEDQPKQEEKMNSKEIIEIIKNANETEKVSKASEEEDDKALEEPEEKLLENESVDRSLHQIEQGKSVEDVTTISVTEEVRELDHSCITTGTQDSKEEVNSSSIEFLEDEDKSTDVIDNEMAKDEGLLNQISNTSVKDAVSSGEQPKIPDEHITCEAPRAHTAPRIIEDGEDKKDNADTILMQHQEEDNKSKPESDPLEKQDENDEIKVQTNDEVNLMLSAEKGEEEAKKEDTLSKPTEDEDKITYVEAEKSDKNQESQRQVDSLPILPIAKCSDIEVAEKDLPTEFSGLRADHTKNKNPENSVGNKNTTAIECELLKKPVLETEEATCEGEVKTGQETAKSTSQAQKNDEAEHEDAETGEEKDESSELCSEAPVMVDIGDADAKVAHKKSHNILSGVGSKVKHSIAKVKKAITGKSSHPKPPSPK</sequence>
<feature type="compositionally biased region" description="Basic and acidic residues" evidence="1">
    <location>
        <begin position="1169"/>
        <end position="1181"/>
    </location>
</feature>
<feature type="region of interest" description="Disordered" evidence="1">
    <location>
        <begin position="2720"/>
        <end position="2840"/>
    </location>
</feature>
<feature type="compositionally biased region" description="Polar residues" evidence="1">
    <location>
        <begin position="2100"/>
        <end position="2113"/>
    </location>
</feature>
<feature type="region of interest" description="Disordered" evidence="1">
    <location>
        <begin position="368"/>
        <end position="489"/>
    </location>
</feature>
<feature type="compositionally biased region" description="Basic and acidic residues" evidence="1">
    <location>
        <begin position="1744"/>
        <end position="1765"/>
    </location>
</feature>
<feature type="compositionally biased region" description="Polar residues" evidence="1">
    <location>
        <begin position="1055"/>
        <end position="1071"/>
    </location>
</feature>
<gene>
    <name evidence="2" type="ORF">PHJA_001489500</name>
</gene>
<name>A0A830CGK4_9LAMI</name>
<protein>
    <submittedName>
        <fullName evidence="2">Uncharacterized protein</fullName>
    </submittedName>
</protein>
<feature type="region of interest" description="Disordered" evidence="1">
    <location>
        <begin position="2089"/>
        <end position="2554"/>
    </location>
</feature>
<feature type="compositionally biased region" description="Basic and acidic residues" evidence="1">
    <location>
        <begin position="2916"/>
        <end position="2954"/>
    </location>
</feature>
<feature type="compositionally biased region" description="Basic and acidic residues" evidence="1">
    <location>
        <begin position="2201"/>
        <end position="2213"/>
    </location>
</feature>
<reference evidence="2" key="1">
    <citation type="submission" date="2020-07" db="EMBL/GenBank/DDBJ databases">
        <title>Ethylene signaling mediates host invasion by parasitic plants.</title>
        <authorList>
            <person name="Yoshida S."/>
        </authorList>
    </citation>
    <scope>NUCLEOTIDE SEQUENCE</scope>
    <source>
        <strain evidence="2">Okayama</strain>
    </source>
</reference>
<feature type="compositionally biased region" description="Polar residues" evidence="1">
    <location>
        <begin position="1779"/>
        <end position="1790"/>
    </location>
</feature>
<feature type="compositionally biased region" description="Basic and acidic residues" evidence="1">
    <location>
        <begin position="1960"/>
        <end position="1971"/>
    </location>
</feature>
<feature type="compositionally biased region" description="Polar residues" evidence="1">
    <location>
        <begin position="911"/>
        <end position="927"/>
    </location>
</feature>
<feature type="region of interest" description="Disordered" evidence="1">
    <location>
        <begin position="1420"/>
        <end position="1440"/>
    </location>
</feature>
<feature type="compositionally biased region" description="Basic and acidic residues" evidence="1">
    <location>
        <begin position="1596"/>
        <end position="1608"/>
    </location>
</feature>
<feature type="region of interest" description="Disordered" evidence="1">
    <location>
        <begin position="3247"/>
        <end position="3292"/>
    </location>
</feature>
<accession>A0A830CGK4</accession>
<feature type="compositionally biased region" description="Basic and acidic residues" evidence="1">
    <location>
        <begin position="1727"/>
        <end position="1736"/>
    </location>
</feature>
<evidence type="ECO:0000313" key="3">
    <source>
        <dbReference type="Proteomes" id="UP000653305"/>
    </source>
</evidence>
<feature type="compositionally biased region" description="Basic and acidic residues" evidence="1">
    <location>
        <begin position="93"/>
        <end position="105"/>
    </location>
</feature>
<feature type="region of interest" description="Disordered" evidence="1">
    <location>
        <begin position="699"/>
        <end position="798"/>
    </location>
</feature>
<feature type="compositionally biased region" description="Basic and acidic residues" evidence="1">
    <location>
        <begin position="1188"/>
        <end position="1209"/>
    </location>
</feature>
<comment type="caution">
    <text evidence="2">The sequence shown here is derived from an EMBL/GenBank/DDBJ whole genome shotgun (WGS) entry which is preliminary data.</text>
</comment>
<feature type="compositionally biased region" description="Basic and acidic residues" evidence="1">
    <location>
        <begin position="2114"/>
        <end position="2133"/>
    </location>
</feature>
<feature type="compositionally biased region" description="Basic and acidic residues" evidence="1">
    <location>
        <begin position="1620"/>
        <end position="1644"/>
    </location>
</feature>
<feature type="compositionally biased region" description="Polar residues" evidence="1">
    <location>
        <begin position="2443"/>
        <end position="2474"/>
    </location>
</feature>
<feature type="compositionally biased region" description="Basic and acidic residues" evidence="1">
    <location>
        <begin position="382"/>
        <end position="400"/>
    </location>
</feature>
<feature type="compositionally biased region" description="Basic and acidic residues" evidence="1">
    <location>
        <begin position="3104"/>
        <end position="3121"/>
    </location>
</feature>
<keyword evidence="3" id="KW-1185">Reference proteome</keyword>
<evidence type="ECO:0000313" key="2">
    <source>
        <dbReference type="EMBL" id="GFP93451.1"/>
    </source>
</evidence>
<feature type="compositionally biased region" description="Basic and acidic residues" evidence="1">
    <location>
        <begin position="2590"/>
        <end position="2606"/>
    </location>
</feature>
<feature type="compositionally biased region" description="Polar residues" evidence="1">
    <location>
        <begin position="1701"/>
        <end position="1726"/>
    </location>
</feature>
<feature type="compositionally biased region" description="Basic and acidic residues" evidence="1">
    <location>
        <begin position="2476"/>
        <end position="2486"/>
    </location>
</feature>
<feature type="compositionally biased region" description="Polar residues" evidence="1">
    <location>
        <begin position="1125"/>
        <end position="1135"/>
    </location>
</feature>
<feature type="compositionally biased region" description="Basic and acidic residues" evidence="1">
    <location>
        <begin position="1024"/>
        <end position="1046"/>
    </location>
</feature>
<feature type="region of interest" description="Disordered" evidence="1">
    <location>
        <begin position="505"/>
        <end position="530"/>
    </location>
</feature>
<feature type="region of interest" description="Disordered" evidence="1">
    <location>
        <begin position="606"/>
        <end position="685"/>
    </location>
</feature>
<feature type="compositionally biased region" description="Basic and acidic residues" evidence="1">
    <location>
        <begin position="2748"/>
        <end position="2762"/>
    </location>
</feature>
<evidence type="ECO:0000256" key="1">
    <source>
        <dbReference type="SAM" id="MobiDB-lite"/>
    </source>
</evidence>
<feature type="compositionally biased region" description="Basic and acidic residues" evidence="1">
    <location>
        <begin position="1916"/>
        <end position="1938"/>
    </location>
</feature>
<feature type="compositionally biased region" description="Basic and acidic residues" evidence="1">
    <location>
        <begin position="2826"/>
        <end position="2840"/>
    </location>
</feature>
<feature type="compositionally biased region" description="Polar residues" evidence="1">
    <location>
        <begin position="3256"/>
        <end position="3267"/>
    </location>
</feature>